<organism evidence="1 2">
    <name type="scientific">Canna indica</name>
    <name type="common">Indian-shot</name>
    <dbReference type="NCBI Taxonomy" id="4628"/>
    <lineage>
        <taxon>Eukaryota</taxon>
        <taxon>Viridiplantae</taxon>
        <taxon>Streptophyta</taxon>
        <taxon>Embryophyta</taxon>
        <taxon>Tracheophyta</taxon>
        <taxon>Spermatophyta</taxon>
        <taxon>Magnoliopsida</taxon>
        <taxon>Liliopsida</taxon>
        <taxon>Zingiberales</taxon>
        <taxon>Cannaceae</taxon>
        <taxon>Canna</taxon>
    </lineage>
</organism>
<evidence type="ECO:0000313" key="1">
    <source>
        <dbReference type="EMBL" id="WOL19534.1"/>
    </source>
</evidence>
<protein>
    <recommendedName>
        <fullName evidence="3">BZIP domain-containing protein</fullName>
    </recommendedName>
</protein>
<name>A0AAQ3L2T3_9LILI</name>
<reference evidence="1 2" key="1">
    <citation type="submission" date="2023-10" db="EMBL/GenBank/DDBJ databases">
        <title>Chromosome-scale genome assembly provides insights into flower coloration mechanisms of Canna indica.</title>
        <authorList>
            <person name="Li C."/>
        </authorList>
    </citation>
    <scope>NUCLEOTIDE SEQUENCE [LARGE SCALE GENOMIC DNA]</scope>
    <source>
        <tissue evidence="1">Flower</tissue>
    </source>
</reference>
<proteinExistence type="predicted"/>
<sequence length="163" mass="19358">MQISPVVSDEILVRRRKNRERQRRYRERKRRESDLRRTCLLNQHQTSQSDALLNLTPVNTSSSNAVCSFPYEARIYSGRNWKKDARETHIRSNGRRNWKAEARNKNNQVVNFVFLLSYPRLITTPNPKNSYIEPLEIVSGMSVRRLHLWYIYFLFVSANKEGS</sequence>
<gene>
    <name evidence="1" type="ORF">Cni_G28332</name>
</gene>
<accession>A0AAQ3L2T3</accession>
<dbReference type="EMBL" id="CP136898">
    <property type="protein sequence ID" value="WOL19534.1"/>
    <property type="molecule type" value="Genomic_DNA"/>
</dbReference>
<evidence type="ECO:0000313" key="2">
    <source>
        <dbReference type="Proteomes" id="UP001327560"/>
    </source>
</evidence>
<keyword evidence="2" id="KW-1185">Reference proteome</keyword>
<evidence type="ECO:0008006" key="3">
    <source>
        <dbReference type="Google" id="ProtNLM"/>
    </source>
</evidence>
<dbReference type="AlphaFoldDB" id="A0AAQ3L2T3"/>
<dbReference type="Proteomes" id="UP001327560">
    <property type="component" value="Chromosome 9"/>
</dbReference>